<organism evidence="2 3">
    <name type="scientific">Hyphococcus flavus</name>
    <dbReference type="NCBI Taxonomy" id="1866326"/>
    <lineage>
        <taxon>Bacteria</taxon>
        <taxon>Pseudomonadati</taxon>
        <taxon>Pseudomonadota</taxon>
        <taxon>Alphaproteobacteria</taxon>
        <taxon>Parvularculales</taxon>
        <taxon>Parvularculaceae</taxon>
        <taxon>Hyphococcus</taxon>
    </lineage>
</organism>
<dbReference type="KEGG" id="hfl:PUV54_15120"/>
<dbReference type="InterPro" id="IPR018681">
    <property type="entry name" value="DUF2165_transmembrane"/>
</dbReference>
<dbReference type="RefSeq" id="WP_274493134.1">
    <property type="nucleotide sequence ID" value="NZ_CP118166.1"/>
</dbReference>
<gene>
    <name evidence="2" type="ORF">PUV54_15120</name>
</gene>
<dbReference type="AlphaFoldDB" id="A0AAE9ZB58"/>
<proteinExistence type="predicted"/>
<reference evidence="2" key="1">
    <citation type="submission" date="2023-02" db="EMBL/GenBank/DDBJ databases">
        <title>Genome sequence of Hyphococcus flavus.</title>
        <authorList>
            <person name="Rong J.-C."/>
            <person name="Zhao Q."/>
            <person name="Yi M."/>
            <person name="Wu J.-Y."/>
        </authorList>
    </citation>
    <scope>NUCLEOTIDE SEQUENCE</scope>
    <source>
        <strain evidence="2">MCCC 1K03223</strain>
    </source>
</reference>
<keyword evidence="3" id="KW-1185">Reference proteome</keyword>
<evidence type="ECO:0000313" key="2">
    <source>
        <dbReference type="EMBL" id="WDI31279.1"/>
    </source>
</evidence>
<feature type="transmembrane region" description="Helical" evidence="1">
    <location>
        <begin position="60"/>
        <end position="82"/>
    </location>
</feature>
<protein>
    <submittedName>
        <fullName evidence="2">DUF2165 family protein</fullName>
    </submittedName>
</protein>
<name>A0AAE9ZB58_9PROT</name>
<keyword evidence="1" id="KW-0472">Membrane</keyword>
<evidence type="ECO:0000256" key="1">
    <source>
        <dbReference type="SAM" id="Phobius"/>
    </source>
</evidence>
<sequence>MLRTMKVLLILSIAGWALLGAVENVVDWSGTTGAVGAVTSMATFEGGGDSWKATSNPVWIMAGSIFILVLKIIAGLLCLAGAAAMWSARASDAAAFQKSKSLALAGCGAAMFMLFAGWIVIAEVWYETWRSDVFRDLALNSAFRYCGMIGVMALFVGMRDEEA</sequence>
<feature type="transmembrane region" description="Helical" evidence="1">
    <location>
        <begin position="142"/>
        <end position="158"/>
    </location>
</feature>
<feature type="transmembrane region" description="Helical" evidence="1">
    <location>
        <begin position="102"/>
        <end position="122"/>
    </location>
</feature>
<keyword evidence="1" id="KW-1133">Transmembrane helix</keyword>
<dbReference type="EMBL" id="CP118166">
    <property type="protein sequence ID" value="WDI31279.1"/>
    <property type="molecule type" value="Genomic_DNA"/>
</dbReference>
<accession>A0AAE9ZB58</accession>
<dbReference type="Pfam" id="PF09933">
    <property type="entry name" value="DUF2165"/>
    <property type="match status" value="1"/>
</dbReference>
<dbReference type="Proteomes" id="UP001214043">
    <property type="component" value="Chromosome"/>
</dbReference>
<evidence type="ECO:0000313" key="3">
    <source>
        <dbReference type="Proteomes" id="UP001214043"/>
    </source>
</evidence>
<keyword evidence="1" id="KW-0812">Transmembrane</keyword>